<gene>
    <name evidence="2" type="ORF">EYF80_020935</name>
</gene>
<evidence type="ECO:0000313" key="3">
    <source>
        <dbReference type="Proteomes" id="UP000314294"/>
    </source>
</evidence>
<proteinExistence type="predicted"/>
<organism evidence="2 3">
    <name type="scientific">Liparis tanakae</name>
    <name type="common">Tanaka's snailfish</name>
    <dbReference type="NCBI Taxonomy" id="230148"/>
    <lineage>
        <taxon>Eukaryota</taxon>
        <taxon>Metazoa</taxon>
        <taxon>Chordata</taxon>
        <taxon>Craniata</taxon>
        <taxon>Vertebrata</taxon>
        <taxon>Euteleostomi</taxon>
        <taxon>Actinopterygii</taxon>
        <taxon>Neopterygii</taxon>
        <taxon>Teleostei</taxon>
        <taxon>Neoteleostei</taxon>
        <taxon>Acanthomorphata</taxon>
        <taxon>Eupercaria</taxon>
        <taxon>Perciformes</taxon>
        <taxon>Cottioidei</taxon>
        <taxon>Cottales</taxon>
        <taxon>Liparidae</taxon>
        <taxon>Liparis</taxon>
    </lineage>
</organism>
<dbReference type="Proteomes" id="UP000314294">
    <property type="component" value="Unassembled WGS sequence"/>
</dbReference>
<feature type="region of interest" description="Disordered" evidence="1">
    <location>
        <begin position="1"/>
        <end position="41"/>
    </location>
</feature>
<evidence type="ECO:0000313" key="2">
    <source>
        <dbReference type="EMBL" id="TNN68900.1"/>
    </source>
</evidence>
<evidence type="ECO:0000256" key="1">
    <source>
        <dbReference type="SAM" id="MobiDB-lite"/>
    </source>
</evidence>
<name>A0A4Z2HTC1_9TELE</name>
<accession>A0A4Z2HTC1</accession>
<comment type="caution">
    <text evidence="2">The sequence shown here is derived from an EMBL/GenBank/DDBJ whole genome shotgun (WGS) entry which is preliminary data.</text>
</comment>
<dbReference type="AlphaFoldDB" id="A0A4Z2HTC1"/>
<reference evidence="2 3" key="1">
    <citation type="submission" date="2019-03" db="EMBL/GenBank/DDBJ databases">
        <title>First draft genome of Liparis tanakae, snailfish: a comprehensive survey of snailfish specific genes.</title>
        <authorList>
            <person name="Kim W."/>
            <person name="Song I."/>
            <person name="Jeong J.-H."/>
            <person name="Kim D."/>
            <person name="Kim S."/>
            <person name="Ryu S."/>
            <person name="Song J.Y."/>
            <person name="Lee S.K."/>
        </authorList>
    </citation>
    <scope>NUCLEOTIDE SEQUENCE [LARGE SCALE GENOMIC DNA]</scope>
    <source>
        <tissue evidence="2">Muscle</tissue>
    </source>
</reference>
<protein>
    <submittedName>
        <fullName evidence="2">Uncharacterized protein</fullName>
    </submittedName>
</protein>
<sequence>MPEGDKGADKGKELSDSPDNPEMDSSLLRSPAGSHADTGPLSPRFSTSARCLQHRGDVQDVLYLIIFNTRRTGELKGGFVNMLTNSTQQQTLQLSKLLHVVFATALQCTENKCSHQALGRHKRLAVGAGLKCGWHALSEQLCYTAVGATRWHRVV</sequence>
<keyword evidence="3" id="KW-1185">Reference proteome</keyword>
<feature type="compositionally biased region" description="Basic and acidic residues" evidence="1">
    <location>
        <begin position="1"/>
        <end position="15"/>
    </location>
</feature>
<dbReference type="EMBL" id="SRLO01000183">
    <property type="protein sequence ID" value="TNN68900.1"/>
    <property type="molecule type" value="Genomic_DNA"/>
</dbReference>